<reference evidence="2" key="1">
    <citation type="journal article" date="2019" name="Curr. Biol.">
        <title>Genome Sequence of Striga asiatica Provides Insight into the Evolution of Plant Parasitism.</title>
        <authorList>
            <person name="Yoshida S."/>
            <person name="Kim S."/>
            <person name="Wafula E.K."/>
            <person name="Tanskanen J."/>
            <person name="Kim Y.M."/>
            <person name="Honaas L."/>
            <person name="Yang Z."/>
            <person name="Spallek T."/>
            <person name="Conn C.E."/>
            <person name="Ichihashi Y."/>
            <person name="Cheong K."/>
            <person name="Cui S."/>
            <person name="Der J.P."/>
            <person name="Gundlach H."/>
            <person name="Jiao Y."/>
            <person name="Hori C."/>
            <person name="Ishida J.K."/>
            <person name="Kasahara H."/>
            <person name="Kiba T."/>
            <person name="Kim M.S."/>
            <person name="Koo N."/>
            <person name="Laohavisit A."/>
            <person name="Lee Y.H."/>
            <person name="Lumba S."/>
            <person name="McCourt P."/>
            <person name="Mortimer J.C."/>
            <person name="Mutuku J.M."/>
            <person name="Nomura T."/>
            <person name="Sasaki-Sekimoto Y."/>
            <person name="Seto Y."/>
            <person name="Wang Y."/>
            <person name="Wakatake T."/>
            <person name="Sakakibara H."/>
            <person name="Demura T."/>
            <person name="Yamaguchi S."/>
            <person name="Yoneyama K."/>
            <person name="Manabe R.I."/>
            <person name="Nelson D.C."/>
            <person name="Schulman A.H."/>
            <person name="Timko M.P."/>
            <person name="dePamphilis C.W."/>
            <person name="Choi D."/>
            <person name="Shirasu K."/>
        </authorList>
    </citation>
    <scope>NUCLEOTIDE SEQUENCE [LARGE SCALE GENOMIC DNA]</scope>
    <source>
        <strain evidence="2">cv. UVA1</strain>
    </source>
</reference>
<keyword evidence="2" id="KW-1185">Reference proteome</keyword>
<gene>
    <name evidence="1" type="ORF">STAS_16544</name>
</gene>
<dbReference type="EMBL" id="BKCP01005772">
    <property type="protein sequence ID" value="GER39912.1"/>
    <property type="molecule type" value="Genomic_DNA"/>
</dbReference>
<proteinExistence type="predicted"/>
<evidence type="ECO:0000313" key="2">
    <source>
        <dbReference type="Proteomes" id="UP000325081"/>
    </source>
</evidence>
<protein>
    <submittedName>
        <fullName evidence="1">Replication protein</fullName>
    </submittedName>
</protein>
<dbReference type="Proteomes" id="UP000325081">
    <property type="component" value="Unassembled WGS sequence"/>
</dbReference>
<name>A0A5A7Q4X8_STRAF</name>
<organism evidence="1 2">
    <name type="scientific">Striga asiatica</name>
    <name type="common">Asiatic witchweed</name>
    <name type="synonym">Buchnera asiatica</name>
    <dbReference type="NCBI Taxonomy" id="4170"/>
    <lineage>
        <taxon>Eukaryota</taxon>
        <taxon>Viridiplantae</taxon>
        <taxon>Streptophyta</taxon>
        <taxon>Embryophyta</taxon>
        <taxon>Tracheophyta</taxon>
        <taxon>Spermatophyta</taxon>
        <taxon>Magnoliopsida</taxon>
        <taxon>eudicotyledons</taxon>
        <taxon>Gunneridae</taxon>
        <taxon>Pentapetalae</taxon>
        <taxon>asterids</taxon>
        <taxon>lamiids</taxon>
        <taxon>Lamiales</taxon>
        <taxon>Orobanchaceae</taxon>
        <taxon>Buchnereae</taxon>
        <taxon>Striga</taxon>
    </lineage>
</organism>
<sequence>MREWMLERWEEWLEVALCRILRRFVVFVSMTEKTDIVANFHQIHKTFVEETGSWYTLNDAYRMYNVLRERFRTFQWLLRQPSHWPLALYVLNVPDPRWDVLKAIFEPMGIMQEYPGEENPKTPPNFLKLSELFEEYMAHLHGTISY</sequence>
<comment type="caution">
    <text evidence="1">The sequence shown here is derived from an EMBL/GenBank/DDBJ whole genome shotgun (WGS) entry which is preliminary data.</text>
</comment>
<dbReference type="AlphaFoldDB" id="A0A5A7Q4X8"/>
<evidence type="ECO:0000313" key="1">
    <source>
        <dbReference type="EMBL" id="GER39912.1"/>
    </source>
</evidence>
<accession>A0A5A7Q4X8</accession>